<dbReference type="InterPro" id="IPR013783">
    <property type="entry name" value="Ig-like_fold"/>
</dbReference>
<dbReference type="GO" id="GO:0005975">
    <property type="term" value="P:carbohydrate metabolic process"/>
    <property type="evidence" value="ECO:0007669"/>
    <property type="project" value="InterPro"/>
</dbReference>
<dbReference type="Gene3D" id="2.60.40.10">
    <property type="entry name" value="Immunoglobulins"/>
    <property type="match status" value="1"/>
</dbReference>
<evidence type="ECO:0000259" key="5">
    <source>
        <dbReference type="Pfam" id="PF02836"/>
    </source>
</evidence>
<feature type="domain" description="Glycoside hydrolase family 2 catalytic" evidence="5">
    <location>
        <begin position="347"/>
        <end position="488"/>
    </location>
</feature>
<evidence type="ECO:0000313" key="7">
    <source>
        <dbReference type="EMBL" id="SUZ90023.1"/>
    </source>
</evidence>
<dbReference type="EMBL" id="UINC01001859">
    <property type="protein sequence ID" value="SUZ90023.1"/>
    <property type="molecule type" value="Genomic_DNA"/>
</dbReference>
<dbReference type="AlphaFoldDB" id="A0A381RLY5"/>
<evidence type="ECO:0000259" key="6">
    <source>
        <dbReference type="Pfam" id="PF02837"/>
    </source>
</evidence>
<comment type="similarity">
    <text evidence="1">Belongs to the glycosyl hydrolase 2 family.</text>
</comment>
<dbReference type="PANTHER" id="PTHR42732">
    <property type="entry name" value="BETA-GALACTOSIDASE"/>
    <property type="match status" value="1"/>
</dbReference>
<dbReference type="SUPFAM" id="SSF51445">
    <property type="entry name" value="(Trans)glycosidases"/>
    <property type="match status" value="1"/>
</dbReference>
<dbReference type="GO" id="GO:0004553">
    <property type="term" value="F:hydrolase activity, hydrolyzing O-glycosyl compounds"/>
    <property type="evidence" value="ECO:0007669"/>
    <property type="project" value="InterPro"/>
</dbReference>
<dbReference type="InterPro" id="IPR006104">
    <property type="entry name" value="Glyco_hydro_2_N"/>
</dbReference>
<feature type="domain" description="Glycoside hydrolase family 2 immunoglobulin-like beta-sandwich" evidence="4">
    <location>
        <begin position="227"/>
        <end position="304"/>
    </location>
</feature>
<dbReference type="InterPro" id="IPR051913">
    <property type="entry name" value="GH2_Domain-Containing"/>
</dbReference>
<dbReference type="InterPro" id="IPR017853">
    <property type="entry name" value="GH"/>
</dbReference>
<dbReference type="Pfam" id="PF02836">
    <property type="entry name" value="Glyco_hydro_2_C"/>
    <property type="match status" value="1"/>
</dbReference>
<dbReference type="InterPro" id="IPR008979">
    <property type="entry name" value="Galactose-bd-like_sf"/>
</dbReference>
<dbReference type="InterPro" id="IPR006103">
    <property type="entry name" value="Glyco_hydro_2_cat"/>
</dbReference>
<name>A0A381RLY5_9ZZZZ</name>
<evidence type="ECO:0000256" key="3">
    <source>
        <dbReference type="ARBA" id="ARBA00023295"/>
    </source>
</evidence>
<evidence type="ECO:0000259" key="4">
    <source>
        <dbReference type="Pfam" id="PF00703"/>
    </source>
</evidence>
<evidence type="ECO:0000256" key="2">
    <source>
        <dbReference type="ARBA" id="ARBA00022801"/>
    </source>
</evidence>
<dbReference type="Gene3D" id="3.20.20.80">
    <property type="entry name" value="Glycosidases"/>
    <property type="match status" value="1"/>
</dbReference>
<dbReference type="InterPro" id="IPR006102">
    <property type="entry name" value="Ig-like_GH2"/>
</dbReference>
<dbReference type="SUPFAM" id="SSF49303">
    <property type="entry name" value="beta-Galactosidase/glucuronidase domain"/>
    <property type="match status" value="1"/>
</dbReference>
<evidence type="ECO:0000256" key="1">
    <source>
        <dbReference type="ARBA" id="ARBA00007401"/>
    </source>
</evidence>
<gene>
    <name evidence="7" type="ORF">METZ01_LOCUS42877</name>
</gene>
<dbReference type="Pfam" id="PF00703">
    <property type="entry name" value="Glyco_hydro_2"/>
    <property type="match status" value="1"/>
</dbReference>
<organism evidence="7">
    <name type="scientific">marine metagenome</name>
    <dbReference type="NCBI Taxonomy" id="408172"/>
    <lineage>
        <taxon>unclassified sequences</taxon>
        <taxon>metagenomes</taxon>
        <taxon>ecological metagenomes</taxon>
    </lineage>
</organism>
<accession>A0A381RLY5</accession>
<dbReference type="SUPFAM" id="SSF49785">
    <property type="entry name" value="Galactose-binding domain-like"/>
    <property type="match status" value="1"/>
</dbReference>
<keyword evidence="3" id="KW-0326">Glycosidase</keyword>
<dbReference type="Pfam" id="PF02837">
    <property type="entry name" value="Glyco_hydro_2_N"/>
    <property type="match status" value="1"/>
</dbReference>
<reference evidence="7" key="1">
    <citation type="submission" date="2018-05" db="EMBL/GenBank/DDBJ databases">
        <authorList>
            <person name="Lanie J.A."/>
            <person name="Ng W.-L."/>
            <person name="Kazmierczak K.M."/>
            <person name="Andrzejewski T.M."/>
            <person name="Davidsen T.M."/>
            <person name="Wayne K.J."/>
            <person name="Tettelin H."/>
            <person name="Glass J.I."/>
            <person name="Rusch D."/>
            <person name="Podicherti R."/>
            <person name="Tsui H.-C.T."/>
            <person name="Winkler M.E."/>
        </authorList>
    </citation>
    <scope>NUCLEOTIDE SEQUENCE</scope>
</reference>
<proteinExistence type="inferred from homology"/>
<dbReference type="PANTHER" id="PTHR42732:SF2">
    <property type="entry name" value="BETA-MANNOSIDASE"/>
    <property type="match status" value="1"/>
</dbReference>
<keyword evidence="2" id="KW-0378">Hydrolase</keyword>
<sequence length="612" mass="71635">MKNILFIIFFISLNIHSQWKPVGDNIKTDWGENINPDNVLQEYPRPILVRKDWKNLNGLWDYTITGKGENKPKNYDGEILVPFAIESSLSGVKKRISKEQELWYHKNFQIPKNWKRKEIILHFGAVDWESELWINDKKVGIHKGGYDPFSFNITPYLKKRKNQKIELRVWDPTDEGFQPRGKQVKNPRGIWYSPVSGIWQTVWIEPLNSKHISQLYTSTNIDIPSVTIKTLTSYNSEKDFLELTIRESDKIISKIQQKFDSEIRIAINQPKLWTPENPFLYDLEINLISEGEIIDVVKTYFGMRKISIKKDINGTRRLHLNNKQYFQFGTLDQGWWPDGLYTAPSDDALKFDIIKTKEYGFNMIRKHVKVEPARWYYHADKIGMLVWQDMPNPGKTNPPTWIRNKFFDGKEYIPPPEVEKNFMNEWKEIIDFLYSNPSIVCWVPFNEGWGQFNTIEIANWTKKYDPYRLVNPASGGNHYKIGDITDVHNYPDPKMKFYDSERSNVLGEYGGIGLAIDGHLWQKNKNWGYVKYSNSKEATDEYVNFGNQLFEMVPKGFSGAIYTQTTDVEGEVNGLMTYDRKILKLDVERVKKINLKVISALPAKFIRIPPNL</sequence>
<dbReference type="Gene3D" id="2.60.120.260">
    <property type="entry name" value="Galactose-binding domain-like"/>
    <property type="match status" value="1"/>
</dbReference>
<feature type="domain" description="Glycosyl hydrolases family 2 sugar binding" evidence="6">
    <location>
        <begin position="99"/>
        <end position="170"/>
    </location>
</feature>
<protein>
    <recommendedName>
        <fullName evidence="8">Beta-galactosidase</fullName>
    </recommendedName>
</protein>
<evidence type="ECO:0008006" key="8">
    <source>
        <dbReference type="Google" id="ProtNLM"/>
    </source>
</evidence>
<dbReference type="InterPro" id="IPR036156">
    <property type="entry name" value="Beta-gal/glucu_dom_sf"/>
</dbReference>